<keyword evidence="2" id="KW-0472">Membrane</keyword>
<protein>
    <submittedName>
        <fullName evidence="3">Uncharacterized protein</fullName>
    </submittedName>
</protein>
<name>A0A9D3XY75_9SAUR</name>
<comment type="caution">
    <text evidence="3">The sequence shown here is derived from an EMBL/GenBank/DDBJ whole genome shotgun (WGS) entry which is preliminary data.</text>
</comment>
<evidence type="ECO:0000313" key="4">
    <source>
        <dbReference type="Proteomes" id="UP000827986"/>
    </source>
</evidence>
<accession>A0A9D3XY75</accession>
<reference evidence="3" key="1">
    <citation type="submission" date="2021-09" db="EMBL/GenBank/DDBJ databases">
        <title>The genome of Mauremys mutica provides insights into the evolution of semi-aquatic lifestyle.</title>
        <authorList>
            <person name="Gong S."/>
            <person name="Gao Y."/>
        </authorList>
    </citation>
    <scope>NUCLEOTIDE SEQUENCE</scope>
    <source>
        <strain evidence="3">MM-2020</strain>
        <tissue evidence="3">Muscle</tissue>
    </source>
</reference>
<sequence>MHHCDFWRLLLRGRPGRPPEARGKRLSKNQGGRETQTHSRSEGGGFSPTREGSELVEKQDKEVTRSPSRIAFGLARGKPDSGRAPSSGPQRPGNSTEVEAEADVTVGPSPSREAAPRSGDRVKVVKMTAKGATKDRGVALVLTGLAATVSVLFLAGGALLAHTAACEGRSLLKTFVAASAHRGESVHVFGFEIPEEEFRAGFDPAVTVRPRRRRRLAAPWPGPGAKLAELGRAGGGGGAGAGAGMMRTQCLLGLRSFVAFATKLWSFLLYLLRRQVRTRLEMSSSVLCVEYFHPGFRSPVWKTPEGIRAAPYNPGKEPLKGSGLRGVRIQLMCLPVASLENGFAVPQFPYLETGDKCSSAVRSEVPRGRAW</sequence>
<feature type="transmembrane region" description="Helical" evidence="2">
    <location>
        <begin position="252"/>
        <end position="272"/>
    </location>
</feature>
<evidence type="ECO:0000256" key="1">
    <source>
        <dbReference type="SAM" id="MobiDB-lite"/>
    </source>
</evidence>
<feature type="transmembrane region" description="Helical" evidence="2">
    <location>
        <begin position="137"/>
        <end position="161"/>
    </location>
</feature>
<dbReference type="EMBL" id="JAHDVG010000213">
    <property type="protein sequence ID" value="KAH1187937.1"/>
    <property type="molecule type" value="Genomic_DNA"/>
</dbReference>
<feature type="compositionally biased region" description="Basic and acidic residues" evidence="1">
    <location>
        <begin position="51"/>
        <end position="64"/>
    </location>
</feature>
<evidence type="ECO:0000313" key="3">
    <source>
        <dbReference type="EMBL" id="KAH1187937.1"/>
    </source>
</evidence>
<keyword evidence="4" id="KW-1185">Reference proteome</keyword>
<keyword evidence="2" id="KW-1133">Transmembrane helix</keyword>
<dbReference type="AlphaFoldDB" id="A0A9D3XY75"/>
<evidence type="ECO:0000256" key="2">
    <source>
        <dbReference type="SAM" id="Phobius"/>
    </source>
</evidence>
<proteinExistence type="predicted"/>
<feature type="compositionally biased region" description="Polar residues" evidence="1">
    <location>
        <begin position="87"/>
        <end position="97"/>
    </location>
</feature>
<dbReference type="Proteomes" id="UP000827986">
    <property type="component" value="Unassembled WGS sequence"/>
</dbReference>
<feature type="region of interest" description="Disordered" evidence="1">
    <location>
        <begin position="12"/>
        <end position="121"/>
    </location>
</feature>
<organism evidence="3 4">
    <name type="scientific">Mauremys mutica</name>
    <name type="common">yellowpond turtle</name>
    <dbReference type="NCBI Taxonomy" id="74926"/>
    <lineage>
        <taxon>Eukaryota</taxon>
        <taxon>Metazoa</taxon>
        <taxon>Chordata</taxon>
        <taxon>Craniata</taxon>
        <taxon>Vertebrata</taxon>
        <taxon>Euteleostomi</taxon>
        <taxon>Archelosauria</taxon>
        <taxon>Testudinata</taxon>
        <taxon>Testudines</taxon>
        <taxon>Cryptodira</taxon>
        <taxon>Durocryptodira</taxon>
        <taxon>Testudinoidea</taxon>
        <taxon>Geoemydidae</taxon>
        <taxon>Geoemydinae</taxon>
        <taxon>Mauremys</taxon>
    </lineage>
</organism>
<gene>
    <name evidence="3" type="ORF">KIL84_015137</name>
</gene>
<keyword evidence="2" id="KW-0812">Transmembrane</keyword>